<dbReference type="CDD" id="cd00577">
    <property type="entry name" value="PCNA"/>
    <property type="match status" value="1"/>
</dbReference>
<evidence type="ECO:0000256" key="1">
    <source>
        <dbReference type="ARBA" id="ARBA00008494"/>
    </source>
</evidence>
<dbReference type="InterPro" id="IPR046938">
    <property type="entry name" value="DNA_clamp_sf"/>
</dbReference>
<protein>
    <recommendedName>
        <fullName evidence="2">Cell cycle checkpoint control protein</fullName>
    </recommendedName>
</protein>
<gene>
    <name evidence="5" type="primary">RAD9B</name>
</gene>
<comment type="similarity">
    <text evidence="1 2">Belongs to the rad9 family.</text>
</comment>
<dbReference type="RefSeq" id="XP_072809058.1">
    <property type="nucleotide sequence ID" value="XM_072952957.1"/>
</dbReference>
<sequence>MGQDREVSKSAGNIRALGAVELRRAVCLNFLGLAAMLKCGMSGSQLSLRSMNSGRSAYGCVFFSSVFFQHYQWSVKTNDSDTILNLNCKLGMKSILPIFRCLNSLERNVEKCKIFTSSDKCKVVIQFFCRHGIKRIHNICFQESQPVQVIFEKNMCINTLMIQPSVIFFITFHRVLAEAIVLFPSSQEEVTLAATPLSVCIKSSNEDSMDLTKSVYSEMFVGRDEFDFYQIGVNTEITFYFKELKGMLTFSEATHVPISMYFDFPGKPLALSVDDMLLEANFILATLADEPSRASSPQSLCLSQKRKRSDSIHSNSKAGKNATGKAPEYISRKVVPRRLYHNETLTNISVLENGGSPLKNRGNRDVSEVPESSVSDTEEVPGSPYLRKFSCMFFGAVSSDQREHFNHPFNSLATASDSEEDMNNGSFPTL</sequence>
<accession>A0ABM5CK84</accession>
<dbReference type="Gene3D" id="3.70.10.10">
    <property type="match status" value="1"/>
</dbReference>
<evidence type="ECO:0000313" key="4">
    <source>
        <dbReference type="Proteomes" id="UP001652581"/>
    </source>
</evidence>
<dbReference type="PIRSF" id="PIRSF009303">
    <property type="entry name" value="Cell_cycle_RAD9"/>
    <property type="match status" value="1"/>
</dbReference>
<dbReference type="PANTHER" id="PTHR15237">
    <property type="entry name" value="DNA REPAIR PROTEIN RAD9"/>
    <property type="match status" value="1"/>
</dbReference>
<evidence type="ECO:0000256" key="2">
    <source>
        <dbReference type="PIRNR" id="PIRNR009303"/>
    </source>
</evidence>
<feature type="region of interest" description="Disordered" evidence="3">
    <location>
        <begin position="293"/>
        <end position="327"/>
    </location>
</feature>
<dbReference type="Proteomes" id="UP001652581">
    <property type="component" value="Chromosome 32"/>
</dbReference>
<organism evidence="4 5">
    <name type="scientific">Vicugna pacos</name>
    <name type="common">Alpaca</name>
    <name type="synonym">Lama pacos</name>
    <dbReference type="NCBI Taxonomy" id="30538"/>
    <lineage>
        <taxon>Eukaryota</taxon>
        <taxon>Metazoa</taxon>
        <taxon>Chordata</taxon>
        <taxon>Craniata</taxon>
        <taxon>Vertebrata</taxon>
        <taxon>Euteleostomi</taxon>
        <taxon>Mammalia</taxon>
        <taxon>Eutheria</taxon>
        <taxon>Laurasiatheria</taxon>
        <taxon>Artiodactyla</taxon>
        <taxon>Tylopoda</taxon>
        <taxon>Camelidae</taxon>
        <taxon>Vicugna</taxon>
    </lineage>
</organism>
<feature type="compositionally biased region" description="Polar residues" evidence="3">
    <location>
        <begin position="293"/>
        <end position="302"/>
    </location>
</feature>
<reference evidence="5" key="1">
    <citation type="submission" date="2025-08" db="UniProtKB">
        <authorList>
            <consortium name="RefSeq"/>
        </authorList>
    </citation>
    <scope>IDENTIFICATION</scope>
</reference>
<keyword evidence="4" id="KW-1185">Reference proteome</keyword>
<name>A0ABM5CK84_VICPA</name>
<dbReference type="GeneID" id="102535157"/>
<evidence type="ECO:0000313" key="5">
    <source>
        <dbReference type="RefSeq" id="XP_072809058.1"/>
    </source>
</evidence>
<proteinExistence type="inferred from homology"/>
<feature type="region of interest" description="Disordered" evidence="3">
    <location>
        <begin position="411"/>
        <end position="430"/>
    </location>
</feature>
<feature type="region of interest" description="Disordered" evidence="3">
    <location>
        <begin position="351"/>
        <end position="381"/>
    </location>
</feature>
<dbReference type="PANTHER" id="PTHR15237:SF2">
    <property type="entry name" value="CELL CYCLE CHECKPOINT CONTROL PROTEIN RAD9B"/>
    <property type="match status" value="1"/>
</dbReference>
<dbReference type="SUPFAM" id="SSF55979">
    <property type="entry name" value="DNA clamp"/>
    <property type="match status" value="1"/>
</dbReference>
<dbReference type="InterPro" id="IPR007268">
    <property type="entry name" value="Rad9/Ddc1"/>
</dbReference>
<dbReference type="Pfam" id="PF04139">
    <property type="entry name" value="Rad9"/>
    <property type="match status" value="1"/>
</dbReference>
<dbReference type="InterPro" id="IPR026584">
    <property type="entry name" value="Rad9"/>
</dbReference>
<evidence type="ECO:0000256" key="3">
    <source>
        <dbReference type="SAM" id="MobiDB-lite"/>
    </source>
</evidence>